<evidence type="ECO:0000256" key="3">
    <source>
        <dbReference type="ARBA" id="ARBA00022801"/>
    </source>
</evidence>
<keyword evidence="6" id="KW-1185">Reference proteome</keyword>
<dbReference type="InterPro" id="IPR029045">
    <property type="entry name" value="ClpP/crotonase-like_dom_sf"/>
</dbReference>
<reference evidence="5 6" key="1">
    <citation type="submission" date="2017-10" db="EMBL/GenBank/DDBJ databases">
        <title>Sequencing the genomes of 1000 actinobacteria strains.</title>
        <authorList>
            <person name="Klenk H.-P."/>
        </authorList>
    </citation>
    <scope>NUCLEOTIDE SEQUENCE [LARGE SCALE GENOMIC DNA]</scope>
    <source>
        <strain evidence="5 6">DSM 15597</strain>
    </source>
</reference>
<dbReference type="GO" id="GO:0006574">
    <property type="term" value="P:L-valine catabolic process"/>
    <property type="evidence" value="ECO:0007669"/>
    <property type="project" value="TreeGrafter"/>
</dbReference>
<dbReference type="PANTHER" id="PTHR43176">
    <property type="entry name" value="3-HYDROXYISOBUTYRYL-COA HYDROLASE-RELATED"/>
    <property type="match status" value="1"/>
</dbReference>
<dbReference type="CDD" id="cd06558">
    <property type="entry name" value="crotonase-like"/>
    <property type="match status" value="1"/>
</dbReference>
<dbReference type="InterPro" id="IPR032259">
    <property type="entry name" value="HIBYL-CoA-H"/>
</dbReference>
<dbReference type="Pfam" id="PF16113">
    <property type="entry name" value="ECH_2"/>
    <property type="match status" value="2"/>
</dbReference>
<protein>
    <recommendedName>
        <fullName evidence="2">3-hydroxyisobutyryl-CoA hydrolase</fullName>
        <ecNumber evidence="2">3.1.2.4</ecNumber>
    </recommendedName>
</protein>
<dbReference type="EMBL" id="PDJC01000001">
    <property type="protein sequence ID" value="PFG17046.1"/>
    <property type="molecule type" value="Genomic_DNA"/>
</dbReference>
<accession>A0A2A9CSD5</accession>
<evidence type="ECO:0000313" key="6">
    <source>
        <dbReference type="Proteomes" id="UP000226079"/>
    </source>
</evidence>
<evidence type="ECO:0000259" key="4">
    <source>
        <dbReference type="Pfam" id="PF16113"/>
    </source>
</evidence>
<evidence type="ECO:0000313" key="5">
    <source>
        <dbReference type="EMBL" id="PFG17046.1"/>
    </source>
</evidence>
<dbReference type="Gene3D" id="3.90.226.10">
    <property type="entry name" value="2-enoyl-CoA Hydratase, Chain A, domain 1"/>
    <property type="match status" value="1"/>
</dbReference>
<organism evidence="5 6">
    <name type="scientific">Propionicimonas paludicola</name>
    <dbReference type="NCBI Taxonomy" id="185243"/>
    <lineage>
        <taxon>Bacteria</taxon>
        <taxon>Bacillati</taxon>
        <taxon>Actinomycetota</taxon>
        <taxon>Actinomycetes</taxon>
        <taxon>Propionibacteriales</taxon>
        <taxon>Nocardioidaceae</taxon>
        <taxon>Propionicimonas</taxon>
    </lineage>
</organism>
<dbReference type="InterPro" id="IPR045004">
    <property type="entry name" value="ECH_dom"/>
</dbReference>
<evidence type="ECO:0000256" key="2">
    <source>
        <dbReference type="ARBA" id="ARBA00011915"/>
    </source>
</evidence>
<name>A0A2A9CSD5_9ACTN</name>
<dbReference type="Proteomes" id="UP000226079">
    <property type="component" value="Unassembled WGS sequence"/>
</dbReference>
<dbReference type="PANTHER" id="PTHR43176:SF3">
    <property type="entry name" value="3-HYDROXYISOBUTYRYL-COA HYDROLASE, MITOCHONDRIAL"/>
    <property type="match status" value="1"/>
</dbReference>
<dbReference type="AlphaFoldDB" id="A0A2A9CSD5"/>
<evidence type="ECO:0000256" key="1">
    <source>
        <dbReference type="ARBA" id="ARBA00001709"/>
    </source>
</evidence>
<dbReference type="GO" id="GO:0005829">
    <property type="term" value="C:cytosol"/>
    <property type="evidence" value="ECO:0007669"/>
    <property type="project" value="TreeGrafter"/>
</dbReference>
<comment type="catalytic activity">
    <reaction evidence="1">
        <text>3-hydroxy-2-methylpropanoyl-CoA + H2O = 3-hydroxy-2-methylpropanoate + CoA + H(+)</text>
        <dbReference type="Rhea" id="RHEA:20888"/>
        <dbReference type="ChEBI" id="CHEBI:11805"/>
        <dbReference type="ChEBI" id="CHEBI:15377"/>
        <dbReference type="ChEBI" id="CHEBI:15378"/>
        <dbReference type="ChEBI" id="CHEBI:57287"/>
        <dbReference type="ChEBI" id="CHEBI:57340"/>
        <dbReference type="EC" id="3.1.2.4"/>
    </reaction>
</comment>
<feature type="domain" description="Enoyl-CoA hydratase/isomerase" evidence="4">
    <location>
        <begin position="203"/>
        <end position="315"/>
    </location>
</feature>
<dbReference type="EC" id="3.1.2.4" evidence="2"/>
<comment type="caution">
    <text evidence="5">The sequence shown here is derived from an EMBL/GenBank/DDBJ whole genome shotgun (WGS) entry which is preliminary data.</text>
</comment>
<proteinExistence type="predicted"/>
<keyword evidence="3" id="KW-0378">Hydrolase</keyword>
<dbReference type="GO" id="GO:0003860">
    <property type="term" value="F:3-hydroxyisobutyryl-CoA hydrolase activity"/>
    <property type="evidence" value="ECO:0007669"/>
    <property type="project" value="UniProtKB-EC"/>
</dbReference>
<sequence length="319" mass="34239">MTSLNQKMAEPTLNVRREAGIGMIEVNRPAAINALTVEMLEQFTDAAVEFAQDPQIRQVQLTGAGERGLCAGADVRQLRELVLSGGDVRGFFETEYRLNLLIATYPKPYLARMTGITMGGGLGISVHGSHRTVDATSRLAMPETQIGLFPDVFVSWLLARLPGEIGTHLALTGASINAADALRLGLADDCAGPVPEPDPSLAGSWIAECYAGNDPVEILGRLGEHADPAARAAADELAKRSPLSLAVSLEALRRAAAFGDRVAQYDQELALAVRLTTGPDFIEGVRAQLVDRDRNPRWAHGSLDEVSRAEVESYFVPLD</sequence>
<dbReference type="SUPFAM" id="SSF52096">
    <property type="entry name" value="ClpP/crotonase"/>
    <property type="match status" value="1"/>
</dbReference>
<gene>
    <name evidence="5" type="ORF">ATK74_1606</name>
</gene>
<feature type="domain" description="Enoyl-CoA hydratase/isomerase" evidence="4">
    <location>
        <begin position="21"/>
        <end position="190"/>
    </location>
</feature>